<evidence type="ECO:0000313" key="3">
    <source>
        <dbReference type="Proteomes" id="UP000662185"/>
    </source>
</evidence>
<dbReference type="InterPro" id="IPR036249">
    <property type="entry name" value="Thioredoxin-like_sf"/>
</dbReference>
<evidence type="ECO:0008006" key="4">
    <source>
        <dbReference type="Google" id="ProtNLM"/>
    </source>
</evidence>
<dbReference type="SUPFAM" id="SSF52833">
    <property type="entry name" value="Thioredoxin-like"/>
    <property type="match status" value="1"/>
</dbReference>
<dbReference type="PANTHER" id="PTHR34573">
    <property type="entry name" value="VKC DOMAIN-CONTAINING PROTEIN"/>
    <property type="match status" value="1"/>
</dbReference>
<keyword evidence="1" id="KW-0732">Signal</keyword>
<dbReference type="EMBL" id="JACJQU010000012">
    <property type="protein sequence ID" value="MBD2295390.1"/>
    <property type="molecule type" value="Genomic_DNA"/>
</dbReference>
<organism evidence="2 3">
    <name type="scientific">Anabaena sphaerica FACHB-251</name>
    <dbReference type="NCBI Taxonomy" id="2692883"/>
    <lineage>
        <taxon>Bacteria</taxon>
        <taxon>Bacillati</taxon>
        <taxon>Cyanobacteriota</taxon>
        <taxon>Cyanophyceae</taxon>
        <taxon>Nostocales</taxon>
        <taxon>Nostocaceae</taxon>
        <taxon>Anabaena</taxon>
    </lineage>
</organism>
<dbReference type="RefSeq" id="WP_190562748.1">
    <property type="nucleotide sequence ID" value="NZ_JACJQU010000012.1"/>
</dbReference>
<reference evidence="3" key="1">
    <citation type="journal article" date="2020" name="ISME J.">
        <title>Comparative genomics reveals insights into cyanobacterial evolution and habitat adaptation.</title>
        <authorList>
            <person name="Chen M.Y."/>
            <person name="Teng W.K."/>
            <person name="Zhao L."/>
            <person name="Hu C.X."/>
            <person name="Zhou Y.K."/>
            <person name="Han B.P."/>
            <person name="Song L.R."/>
            <person name="Shu W.S."/>
        </authorList>
    </citation>
    <scope>NUCLEOTIDE SEQUENCE [LARGE SCALE GENOMIC DNA]</scope>
    <source>
        <strain evidence="3">FACHB-251</strain>
    </source>
</reference>
<gene>
    <name evidence="2" type="ORF">H6G06_18415</name>
</gene>
<feature type="chain" id="PRO_5037503008" description="Thioredoxin domain-containing protein" evidence="1">
    <location>
        <begin position="24"/>
        <end position="155"/>
    </location>
</feature>
<name>A0A926WJM3_9NOST</name>
<evidence type="ECO:0000256" key="1">
    <source>
        <dbReference type="SAM" id="SignalP"/>
    </source>
</evidence>
<feature type="signal peptide" evidence="1">
    <location>
        <begin position="1"/>
        <end position="23"/>
    </location>
</feature>
<dbReference type="Proteomes" id="UP000662185">
    <property type="component" value="Unassembled WGS sequence"/>
</dbReference>
<evidence type="ECO:0000313" key="2">
    <source>
        <dbReference type="EMBL" id="MBD2295390.1"/>
    </source>
</evidence>
<dbReference type="AlphaFoldDB" id="A0A926WJM3"/>
<sequence>MKYPIITFSLAATLGLFTTIATAEETQLSCSVNSQNLITNKTLKAEKAPPIKNSSGAAEIALAKHLKKIKAKMYGAFWCPHCHHQQELFGKQAWTTITYIECDPKGTNPRPDLCEKAKIQGYPTWEIKGKLYPGTQSLENLSQISGYKGKRNFKN</sequence>
<dbReference type="PANTHER" id="PTHR34573:SF1">
    <property type="entry name" value="VITAMIN K EPOXIDE REDUCTASE DOMAIN-CONTAINING PROTEIN"/>
    <property type="match status" value="1"/>
</dbReference>
<comment type="caution">
    <text evidence="2">The sequence shown here is derived from an EMBL/GenBank/DDBJ whole genome shotgun (WGS) entry which is preliminary data.</text>
</comment>
<proteinExistence type="predicted"/>
<keyword evidence="3" id="KW-1185">Reference proteome</keyword>
<accession>A0A926WJM3</accession>
<protein>
    <recommendedName>
        <fullName evidence="4">Thioredoxin domain-containing protein</fullName>
    </recommendedName>
</protein>
<dbReference type="Gene3D" id="3.40.30.10">
    <property type="entry name" value="Glutaredoxin"/>
    <property type="match status" value="1"/>
</dbReference>